<dbReference type="Proteomes" id="UP000015100">
    <property type="component" value="Unassembled WGS sequence"/>
</dbReference>
<organism evidence="2 3">
    <name type="scientific">Dactylellina haptotyla (strain CBS 200.50)</name>
    <name type="common">Nematode-trapping fungus</name>
    <name type="synonym">Monacrosporium haptotylum</name>
    <dbReference type="NCBI Taxonomy" id="1284197"/>
    <lineage>
        <taxon>Eukaryota</taxon>
        <taxon>Fungi</taxon>
        <taxon>Dikarya</taxon>
        <taxon>Ascomycota</taxon>
        <taxon>Pezizomycotina</taxon>
        <taxon>Orbiliomycetes</taxon>
        <taxon>Orbiliales</taxon>
        <taxon>Orbiliaceae</taxon>
        <taxon>Dactylellina</taxon>
    </lineage>
</organism>
<dbReference type="STRING" id="1284197.S8BT92"/>
<proteinExistence type="predicted"/>
<feature type="region of interest" description="Disordered" evidence="1">
    <location>
        <begin position="1"/>
        <end position="26"/>
    </location>
</feature>
<accession>S8BT92</accession>
<dbReference type="InterPro" id="IPR011989">
    <property type="entry name" value="ARM-like"/>
</dbReference>
<reference evidence="2 3" key="1">
    <citation type="journal article" date="2013" name="PLoS Genet.">
        <title>Genomic mechanisms accounting for the adaptation to parasitism in nematode-trapping fungi.</title>
        <authorList>
            <person name="Meerupati T."/>
            <person name="Andersson K.M."/>
            <person name="Friman E."/>
            <person name="Kumar D."/>
            <person name="Tunlid A."/>
            <person name="Ahren D."/>
        </authorList>
    </citation>
    <scope>NUCLEOTIDE SEQUENCE [LARGE SCALE GENOMIC DNA]</scope>
    <source>
        <strain evidence="2 3">CBS 200.50</strain>
    </source>
</reference>
<evidence type="ECO:0000313" key="3">
    <source>
        <dbReference type="Proteomes" id="UP000015100"/>
    </source>
</evidence>
<gene>
    <name evidence="2" type="ORF">H072_3321</name>
</gene>
<name>S8BT92_DACHA</name>
<dbReference type="OrthoDB" id="10264595at2759"/>
<dbReference type="EMBL" id="AQGS01000104">
    <property type="protein sequence ID" value="EPS42713.1"/>
    <property type="molecule type" value="Genomic_DNA"/>
</dbReference>
<dbReference type="HOGENOM" id="CLU_1731399_0_0_1"/>
<sequence length="151" mass="16390">MTNATNTLPSTTPTTSPRPLPSRPGSDVPTALAHFFIITSGTHTYGPTDSLRRFTTSPIPPRLPTADVIDLHTTPLCPLPTTARVLETCPSCAPLHTHPAPFEKSLYDLIRGLRAHKGNEKAYIAQSMQECRNEAKSNDMGTLPPPTFYPA</sequence>
<evidence type="ECO:0000256" key="1">
    <source>
        <dbReference type="SAM" id="MobiDB-lite"/>
    </source>
</evidence>
<protein>
    <submittedName>
        <fullName evidence="2">Uncharacterized protein</fullName>
    </submittedName>
</protein>
<reference evidence="3" key="2">
    <citation type="submission" date="2013-04" db="EMBL/GenBank/DDBJ databases">
        <title>Genomic mechanisms accounting for the adaptation to parasitism in nematode-trapping fungi.</title>
        <authorList>
            <person name="Ahren D.G."/>
        </authorList>
    </citation>
    <scope>NUCLEOTIDE SEQUENCE [LARGE SCALE GENOMIC DNA]</scope>
    <source>
        <strain evidence="3">CBS 200.50</strain>
    </source>
</reference>
<dbReference type="Gene3D" id="1.25.10.10">
    <property type="entry name" value="Leucine-rich Repeat Variant"/>
    <property type="match status" value="1"/>
</dbReference>
<keyword evidence="3" id="KW-1185">Reference proteome</keyword>
<dbReference type="AlphaFoldDB" id="S8BT92"/>
<comment type="caution">
    <text evidence="2">The sequence shown here is derived from an EMBL/GenBank/DDBJ whole genome shotgun (WGS) entry which is preliminary data.</text>
</comment>
<dbReference type="eggNOG" id="ENOG502SX59">
    <property type="taxonomic scope" value="Eukaryota"/>
</dbReference>
<evidence type="ECO:0000313" key="2">
    <source>
        <dbReference type="EMBL" id="EPS42713.1"/>
    </source>
</evidence>